<gene>
    <name evidence="1" type="ordered locus">sce5020</name>
</gene>
<evidence type="ECO:0000313" key="1">
    <source>
        <dbReference type="EMBL" id="CAN95183.1"/>
    </source>
</evidence>
<protein>
    <submittedName>
        <fullName evidence="1">Uncharacterized protein</fullName>
    </submittedName>
</protein>
<organism evidence="1 2">
    <name type="scientific">Sorangium cellulosum (strain So ce56)</name>
    <name type="common">Polyangium cellulosum (strain So ce56)</name>
    <dbReference type="NCBI Taxonomy" id="448385"/>
    <lineage>
        <taxon>Bacteria</taxon>
        <taxon>Pseudomonadati</taxon>
        <taxon>Myxococcota</taxon>
        <taxon>Polyangia</taxon>
        <taxon>Polyangiales</taxon>
        <taxon>Polyangiaceae</taxon>
        <taxon>Sorangium</taxon>
    </lineage>
</organism>
<evidence type="ECO:0000313" key="2">
    <source>
        <dbReference type="Proteomes" id="UP000002139"/>
    </source>
</evidence>
<dbReference type="Proteomes" id="UP000002139">
    <property type="component" value="Chromosome"/>
</dbReference>
<dbReference type="HOGENOM" id="CLU_163901_0_0_7"/>
<dbReference type="eggNOG" id="ENOG5032XA7">
    <property type="taxonomic scope" value="Bacteria"/>
</dbReference>
<name>A9FL65_SORC5</name>
<dbReference type="RefSeq" id="WP_012237652.1">
    <property type="nucleotide sequence ID" value="NC_010162.1"/>
</dbReference>
<proteinExistence type="predicted"/>
<reference evidence="1 2" key="1">
    <citation type="journal article" date="2007" name="Nat. Biotechnol.">
        <title>Complete genome sequence of the myxobacterium Sorangium cellulosum.</title>
        <authorList>
            <person name="Schneiker S."/>
            <person name="Perlova O."/>
            <person name="Kaiser O."/>
            <person name="Gerth K."/>
            <person name="Alici A."/>
            <person name="Altmeyer M.O."/>
            <person name="Bartels D."/>
            <person name="Bekel T."/>
            <person name="Beyer S."/>
            <person name="Bode E."/>
            <person name="Bode H.B."/>
            <person name="Bolten C.J."/>
            <person name="Choudhuri J.V."/>
            <person name="Doss S."/>
            <person name="Elnakady Y.A."/>
            <person name="Frank B."/>
            <person name="Gaigalat L."/>
            <person name="Goesmann A."/>
            <person name="Groeger C."/>
            <person name="Gross F."/>
            <person name="Jelsbak L."/>
            <person name="Jelsbak L."/>
            <person name="Kalinowski J."/>
            <person name="Kegler C."/>
            <person name="Knauber T."/>
            <person name="Konietzny S."/>
            <person name="Kopp M."/>
            <person name="Krause L."/>
            <person name="Krug D."/>
            <person name="Linke B."/>
            <person name="Mahmud T."/>
            <person name="Martinez-Arias R."/>
            <person name="McHardy A.C."/>
            <person name="Merai M."/>
            <person name="Meyer F."/>
            <person name="Mormann S."/>
            <person name="Munoz-Dorado J."/>
            <person name="Perez J."/>
            <person name="Pradella S."/>
            <person name="Rachid S."/>
            <person name="Raddatz G."/>
            <person name="Rosenau F."/>
            <person name="Rueckert C."/>
            <person name="Sasse F."/>
            <person name="Scharfe M."/>
            <person name="Schuster S.C."/>
            <person name="Suen G."/>
            <person name="Treuner-Lange A."/>
            <person name="Velicer G.J."/>
            <person name="Vorholter F.-J."/>
            <person name="Weissman K.J."/>
            <person name="Welch R.D."/>
            <person name="Wenzel S.C."/>
            <person name="Whitworth D.E."/>
            <person name="Wilhelm S."/>
            <person name="Wittmann C."/>
            <person name="Bloecker H."/>
            <person name="Puehler A."/>
            <person name="Mueller R."/>
        </authorList>
    </citation>
    <scope>NUCLEOTIDE SEQUENCE [LARGE SCALE GENOMIC DNA]</scope>
    <source>
        <strain evidence="2">So ce56</strain>
    </source>
</reference>
<dbReference type="AlphaFoldDB" id="A9FL65"/>
<dbReference type="OrthoDB" id="9133983at2"/>
<sequence length="94" mass="10795">MNADAELRELAARYVWWQPPAVTLARPHHFLCQVMTLGTAEDVRAVWRAMGDQALLDALDHAPPGMMDPKSWNTWHLFFVRRPPPLPERPLPES</sequence>
<keyword evidence="2" id="KW-1185">Reference proteome</keyword>
<dbReference type="EMBL" id="AM746676">
    <property type="protein sequence ID" value="CAN95183.1"/>
    <property type="molecule type" value="Genomic_DNA"/>
</dbReference>
<accession>A9FL65</accession>
<dbReference type="KEGG" id="scl:sce5020"/>